<evidence type="ECO:0000256" key="2">
    <source>
        <dbReference type="ARBA" id="ARBA00013253"/>
    </source>
</evidence>
<dbReference type="Proteomes" id="UP000035860">
    <property type="component" value="Unassembled WGS sequence"/>
</dbReference>
<evidence type="ECO:0000259" key="8">
    <source>
        <dbReference type="Pfam" id="PF01288"/>
    </source>
</evidence>
<accession>A0A066UNQ6</accession>
<dbReference type="GO" id="GO:0046656">
    <property type="term" value="P:folic acid biosynthetic process"/>
    <property type="evidence" value="ECO:0007669"/>
    <property type="project" value="UniProtKB-KW"/>
</dbReference>
<feature type="domain" description="7,8-dihydro-6-hydroxymethylpterin-pyrophosphokinase" evidence="8">
    <location>
        <begin position="14"/>
        <end position="120"/>
    </location>
</feature>
<comment type="caution">
    <text evidence="9">The sequence shown here is derived from an EMBL/GenBank/DDBJ whole genome shotgun (WGS) entry which is preliminary data.</text>
</comment>
<gene>
    <name evidence="9" type="ORF">MBO_01600</name>
</gene>
<dbReference type="GO" id="GO:0016301">
    <property type="term" value="F:kinase activity"/>
    <property type="evidence" value="ECO:0007669"/>
    <property type="project" value="UniProtKB-KW"/>
</dbReference>
<organism evidence="9 10">
    <name type="scientific">Moraxella bovoculi 237</name>
    <dbReference type="NCBI Taxonomy" id="743974"/>
    <lineage>
        <taxon>Bacteria</taxon>
        <taxon>Pseudomonadati</taxon>
        <taxon>Pseudomonadota</taxon>
        <taxon>Gammaproteobacteria</taxon>
        <taxon>Moraxellales</taxon>
        <taxon>Moraxellaceae</taxon>
        <taxon>Moraxella</taxon>
    </lineage>
</organism>
<evidence type="ECO:0000313" key="10">
    <source>
        <dbReference type="Proteomes" id="UP000035860"/>
    </source>
</evidence>
<dbReference type="GO" id="GO:0003848">
    <property type="term" value="F:2-amino-4-hydroxy-6-hydroxymethyldihydropteridine diphosphokinase activity"/>
    <property type="evidence" value="ECO:0007669"/>
    <property type="project" value="UniProtKB-EC"/>
</dbReference>
<dbReference type="UniPathway" id="UPA00077">
    <property type="reaction ID" value="UER00155"/>
</dbReference>
<protein>
    <recommendedName>
        <fullName evidence="2">2-amino-4-hydroxy-6-hydroxymethyldihydropteridine diphosphokinase</fullName>
        <ecNumber evidence="2">2.7.6.3</ecNumber>
    </recommendedName>
</protein>
<dbReference type="SUPFAM" id="SSF55083">
    <property type="entry name" value="6-hydroxymethyl-7,8-dihydropterin pyrophosphokinase, HPPK"/>
    <property type="match status" value="1"/>
</dbReference>
<dbReference type="Gene3D" id="3.30.70.560">
    <property type="entry name" value="7,8-Dihydro-6-hydroxymethylpterin-pyrophosphokinase HPPK"/>
    <property type="match status" value="1"/>
</dbReference>
<dbReference type="AlphaFoldDB" id="A0A066UNQ6"/>
<evidence type="ECO:0000256" key="3">
    <source>
        <dbReference type="ARBA" id="ARBA00022679"/>
    </source>
</evidence>
<evidence type="ECO:0000256" key="4">
    <source>
        <dbReference type="ARBA" id="ARBA00022741"/>
    </source>
</evidence>
<keyword evidence="6" id="KW-0067">ATP-binding</keyword>
<evidence type="ECO:0000256" key="5">
    <source>
        <dbReference type="ARBA" id="ARBA00022777"/>
    </source>
</evidence>
<dbReference type="EC" id="2.7.6.3" evidence="2"/>
<dbReference type="InterPro" id="IPR035907">
    <property type="entry name" value="Hppk_sf"/>
</dbReference>
<dbReference type="GO" id="GO:0005524">
    <property type="term" value="F:ATP binding"/>
    <property type="evidence" value="ECO:0007669"/>
    <property type="project" value="UniProtKB-KW"/>
</dbReference>
<evidence type="ECO:0000256" key="1">
    <source>
        <dbReference type="ARBA" id="ARBA00005051"/>
    </source>
</evidence>
<keyword evidence="7" id="KW-0289">Folate biosynthesis</keyword>
<sequence length="139" mass="15565">MGDLSDELMVRRLVIALGSNADSEHAFSIAKAELIKLGNVRHSSMVIGRDFTGRTQAIYYNACVYLKLDKPCLMSVIYHKLKTIERLCGRTDDRNAVPMDLDVLAVSDGHGWRISKKRLPFKAHERAGLSEVAVFLLAY</sequence>
<dbReference type="RefSeq" id="WP_052585223.1">
    <property type="nucleotide sequence ID" value="NZ_AOMT01000005.1"/>
</dbReference>
<keyword evidence="10" id="KW-1185">Reference proteome</keyword>
<dbReference type="EMBL" id="AOMT01000005">
    <property type="protein sequence ID" value="KDN25848.1"/>
    <property type="molecule type" value="Genomic_DNA"/>
</dbReference>
<dbReference type="eggNOG" id="COG0801">
    <property type="taxonomic scope" value="Bacteria"/>
</dbReference>
<dbReference type="InterPro" id="IPR000550">
    <property type="entry name" value="Hppk"/>
</dbReference>
<comment type="pathway">
    <text evidence="1">Cofactor biosynthesis; tetrahydrofolate biosynthesis; 2-amino-4-hydroxy-6-hydroxymethyl-7,8-dihydropteridine diphosphate from 7,8-dihydroneopterin triphosphate: step 4/4.</text>
</comment>
<evidence type="ECO:0000313" key="9">
    <source>
        <dbReference type="EMBL" id="KDN25848.1"/>
    </source>
</evidence>
<proteinExistence type="predicted"/>
<dbReference type="Pfam" id="PF01288">
    <property type="entry name" value="HPPK"/>
    <property type="match status" value="1"/>
</dbReference>
<keyword evidence="4" id="KW-0547">Nucleotide-binding</keyword>
<keyword evidence="3" id="KW-0808">Transferase</keyword>
<keyword evidence="5" id="KW-0418">Kinase</keyword>
<reference evidence="9 10" key="1">
    <citation type="journal article" date="2014" name="Genome Announc.">
        <title>Draft Genome Sequence of Moraxella bovoculi Strain 237T (ATCC BAA-1259T) Isolated from a Calf with Infectious Bovine Keratoconjunctivitis.</title>
        <authorList>
            <person name="Calcutt M.J."/>
            <person name="Foecking M.F."/>
            <person name="Martin N.T."/>
            <person name="Mhlanga-Mutangadura T."/>
            <person name="Reilly T.J."/>
        </authorList>
    </citation>
    <scope>NUCLEOTIDE SEQUENCE [LARGE SCALE GENOMIC DNA]</scope>
    <source>
        <strain evidence="9 10">237</strain>
    </source>
</reference>
<name>A0A066UNQ6_9GAMM</name>
<evidence type="ECO:0000256" key="7">
    <source>
        <dbReference type="ARBA" id="ARBA00022909"/>
    </source>
</evidence>
<dbReference type="OrthoDB" id="6658256at2"/>
<dbReference type="GO" id="GO:0046654">
    <property type="term" value="P:tetrahydrofolate biosynthetic process"/>
    <property type="evidence" value="ECO:0007669"/>
    <property type="project" value="UniProtKB-UniPathway"/>
</dbReference>
<evidence type="ECO:0000256" key="6">
    <source>
        <dbReference type="ARBA" id="ARBA00022840"/>
    </source>
</evidence>